<gene>
    <name evidence="2" type="ORF">E1261_32150</name>
</gene>
<organism evidence="2 3">
    <name type="scientific">Kribbella albertanoniae</name>
    <dbReference type="NCBI Taxonomy" id="1266829"/>
    <lineage>
        <taxon>Bacteria</taxon>
        <taxon>Bacillati</taxon>
        <taxon>Actinomycetota</taxon>
        <taxon>Actinomycetes</taxon>
        <taxon>Propionibacteriales</taxon>
        <taxon>Kribbellaceae</taxon>
        <taxon>Kribbella</taxon>
    </lineage>
</organism>
<dbReference type="OrthoDB" id="197463at2"/>
<evidence type="ECO:0000313" key="2">
    <source>
        <dbReference type="EMBL" id="TDC21940.1"/>
    </source>
</evidence>
<comment type="caution">
    <text evidence="2">The sequence shown here is derived from an EMBL/GenBank/DDBJ whole genome shotgun (WGS) entry which is preliminary data.</text>
</comment>
<reference evidence="2 3" key="1">
    <citation type="submission" date="2019-03" db="EMBL/GenBank/DDBJ databases">
        <title>Draft genome sequences of novel Actinobacteria.</title>
        <authorList>
            <person name="Sahin N."/>
            <person name="Ay H."/>
            <person name="Saygin H."/>
        </authorList>
    </citation>
    <scope>NUCLEOTIDE SEQUENCE [LARGE SCALE GENOMIC DNA]</scope>
    <source>
        <strain evidence="2 3">JCM 30547</strain>
    </source>
</reference>
<evidence type="ECO:0000313" key="3">
    <source>
        <dbReference type="Proteomes" id="UP000295075"/>
    </source>
</evidence>
<dbReference type="SUPFAM" id="SSF54593">
    <property type="entry name" value="Glyoxalase/Bleomycin resistance protein/Dihydroxybiphenyl dioxygenase"/>
    <property type="match status" value="1"/>
</dbReference>
<dbReference type="RefSeq" id="WP_132413247.1">
    <property type="nucleotide sequence ID" value="NZ_SMKA01000204.1"/>
</dbReference>
<name>A0A4R4PIS1_9ACTN</name>
<dbReference type="InterPro" id="IPR029068">
    <property type="entry name" value="Glyas_Bleomycin-R_OHBP_Dase"/>
</dbReference>
<dbReference type="PROSITE" id="PS51819">
    <property type="entry name" value="VOC"/>
    <property type="match status" value="1"/>
</dbReference>
<evidence type="ECO:0000259" key="1">
    <source>
        <dbReference type="PROSITE" id="PS51819"/>
    </source>
</evidence>
<dbReference type="PANTHER" id="PTHR36437:SF2">
    <property type="entry name" value="GLYOXALASE_BLEOMYCIN RESISTANCE PROTEIN_DIOXYGENASE"/>
    <property type="match status" value="1"/>
</dbReference>
<keyword evidence="3" id="KW-1185">Reference proteome</keyword>
<dbReference type="InterPro" id="IPR037523">
    <property type="entry name" value="VOC_core"/>
</dbReference>
<feature type="domain" description="VOC" evidence="1">
    <location>
        <begin position="6"/>
        <end position="119"/>
    </location>
</feature>
<dbReference type="PANTHER" id="PTHR36437">
    <property type="entry name" value="GLYOXALASE/BLEOMYCIN RESISTANCE PROTEIN/DIOXYGENASE"/>
    <property type="match status" value="1"/>
</dbReference>
<proteinExistence type="predicted"/>
<protein>
    <submittedName>
        <fullName evidence="2">Glyoxalase</fullName>
    </submittedName>
</protein>
<dbReference type="InterPro" id="IPR004360">
    <property type="entry name" value="Glyas_Fos-R_dOase_dom"/>
</dbReference>
<dbReference type="Pfam" id="PF00903">
    <property type="entry name" value="Glyoxalase"/>
    <property type="match status" value="1"/>
</dbReference>
<accession>A0A4R4PIS1</accession>
<sequence length="119" mass="12670">MNHFTSLHTVGIPVTDQDRALEFYTKTLGFALVVDAPLPQLGGRWIVVATPGGANIALTLATEAGLDTGIRLGTPDAAATHQHLTAEQVATSDLLSWPGVPPMFTFQDPDTNTLYVVQD</sequence>
<dbReference type="Proteomes" id="UP000295075">
    <property type="component" value="Unassembled WGS sequence"/>
</dbReference>
<dbReference type="AlphaFoldDB" id="A0A4R4PIS1"/>
<dbReference type="EMBL" id="SMKA01000204">
    <property type="protein sequence ID" value="TDC21940.1"/>
    <property type="molecule type" value="Genomic_DNA"/>
</dbReference>
<dbReference type="Gene3D" id="3.10.180.10">
    <property type="entry name" value="2,3-Dihydroxybiphenyl 1,2-Dioxygenase, domain 1"/>
    <property type="match status" value="1"/>
</dbReference>